<evidence type="ECO:0000259" key="8">
    <source>
        <dbReference type="Pfam" id="PF00133"/>
    </source>
</evidence>
<dbReference type="Pfam" id="PF00133">
    <property type="entry name" value="tRNA-synt_1"/>
    <property type="match status" value="1"/>
</dbReference>
<accession>A0A0F5PQQ4</accession>
<evidence type="ECO:0000256" key="1">
    <source>
        <dbReference type="ARBA" id="ARBA00013169"/>
    </source>
</evidence>
<dbReference type="FunFam" id="3.90.740.10:FF:000008">
    <property type="entry name" value="Valine--tRNA ligase, mitochondrial"/>
    <property type="match status" value="1"/>
</dbReference>
<dbReference type="InterPro" id="IPR014729">
    <property type="entry name" value="Rossmann-like_a/b/a_fold"/>
</dbReference>
<evidence type="ECO:0000256" key="2">
    <source>
        <dbReference type="ARBA" id="ARBA00022598"/>
    </source>
</evidence>
<reference evidence="10" key="3">
    <citation type="submission" date="2015-02" db="EMBL/GenBank/DDBJ databases">
        <title>Genome analysis of three genomes within the thermophilic hydrogenogenic bacterial species Caldanaerobacter subterraneus.</title>
        <authorList>
            <person name="Sant'Anna F.H."/>
            <person name="Lebedinsky A."/>
            <person name="Sokolova T."/>
            <person name="Robb F.T."/>
            <person name="Gonzalez J.M."/>
        </authorList>
    </citation>
    <scope>NUCLEOTIDE SEQUENCE [LARGE SCALE GENOMIC DNA]</scope>
    <source>
        <strain evidence="10">DSM 12653</strain>
    </source>
</reference>
<dbReference type="GO" id="GO:0005829">
    <property type="term" value="C:cytosol"/>
    <property type="evidence" value="ECO:0007669"/>
    <property type="project" value="TreeGrafter"/>
</dbReference>
<dbReference type="SUPFAM" id="SSF50677">
    <property type="entry name" value="ValRS/IleRS/LeuRS editing domain"/>
    <property type="match status" value="1"/>
</dbReference>
<evidence type="ECO:0000256" key="5">
    <source>
        <dbReference type="ARBA" id="ARBA00022917"/>
    </source>
</evidence>
<evidence type="ECO:0000256" key="3">
    <source>
        <dbReference type="ARBA" id="ARBA00022741"/>
    </source>
</evidence>
<comment type="caution">
    <text evidence="9">The sequence shown here is derived from an EMBL/GenBank/DDBJ whole genome shotgun (WGS) entry which is preliminary data.</text>
</comment>
<evidence type="ECO:0000256" key="4">
    <source>
        <dbReference type="ARBA" id="ARBA00022840"/>
    </source>
</evidence>
<evidence type="ECO:0000256" key="7">
    <source>
        <dbReference type="ARBA" id="ARBA00029936"/>
    </source>
</evidence>
<dbReference type="InterPro" id="IPR002300">
    <property type="entry name" value="aa-tRNA-synth_Ia"/>
</dbReference>
<organism evidence="9 10">
    <name type="scientific">Caldanaerobacter subterraneus subsp. pacificus DSM 12653</name>
    <dbReference type="NCBI Taxonomy" id="391606"/>
    <lineage>
        <taxon>Bacteria</taxon>
        <taxon>Bacillati</taxon>
        <taxon>Bacillota</taxon>
        <taxon>Clostridia</taxon>
        <taxon>Thermoanaerobacterales</taxon>
        <taxon>Thermoanaerobacteraceae</taxon>
        <taxon>Caldanaerobacter</taxon>
    </lineage>
</organism>
<keyword evidence="2" id="KW-0436">Ligase</keyword>
<keyword evidence="6 9" id="KW-0030">Aminoacyl-tRNA synthetase</keyword>
<sequence>MDKIREETGKTKKDLTREEFLEKAWEWKDKYENRILSQLKKLGSSCDWTRTAFTMDEKRSKAVREVFVSLYEKGLIYKGNRIINWCPSCNTALSDAEVEHKEHKGHLWYIKYPVKGEEDYVVIATTRPETMLGDVAVAVHPEDERYKHLIGKTLILPLVGREIPVIADEYVDPSSLK</sequence>
<reference evidence="9 10" key="2">
    <citation type="journal article" date="2015" name="BMC Genomics">
        <title>Analysis of three genomes within the thermophilic bacterial species Caldanaerobacter subterraneus with a focus on carbon monoxide dehydrogenase evolution and hydrolase diversity.</title>
        <authorList>
            <person name="Sant'Anna F.H."/>
            <person name="Lebedinsky A.V."/>
            <person name="Sokolova T.G."/>
            <person name="Robb F.T."/>
            <person name="Gonzalez J.M."/>
        </authorList>
    </citation>
    <scope>NUCLEOTIDE SEQUENCE [LARGE SCALE GENOMIC DNA]</scope>
    <source>
        <strain evidence="9 10">DSM 12653</strain>
    </source>
</reference>
<dbReference type="AlphaFoldDB" id="A0A0F5PQQ4"/>
<dbReference type="GO" id="GO:0002161">
    <property type="term" value="F:aminoacyl-tRNA deacylase activity"/>
    <property type="evidence" value="ECO:0007669"/>
    <property type="project" value="InterPro"/>
</dbReference>
<dbReference type="PANTHER" id="PTHR11946:SF93">
    <property type="entry name" value="VALINE--TRNA LIGASE, CHLOROPLASTIC_MITOCHONDRIAL 2"/>
    <property type="match status" value="1"/>
</dbReference>
<keyword evidence="5" id="KW-0648">Protein biosynthesis</keyword>
<dbReference type="Proteomes" id="UP000010146">
    <property type="component" value="Unassembled WGS sequence"/>
</dbReference>
<proteinExistence type="predicted"/>
<name>A0A0F5PQQ4_9THEO</name>
<gene>
    <name evidence="9" type="ORF">CDSM653_00805</name>
</gene>
<reference evidence="9 10" key="1">
    <citation type="submission" date="2008-07" db="EMBL/GenBank/DDBJ databases">
        <authorList>
            <person name="Gonzalez J."/>
            <person name="Sokolova T."/>
            <person name="Ferriera S."/>
            <person name="Johnson J."/>
            <person name="Kravitz S."/>
            <person name="Beeson K."/>
            <person name="Sutton G."/>
            <person name="Rogers Y.-H."/>
            <person name="Friedman R."/>
            <person name="Frazier M."/>
            <person name="Venter J.C."/>
        </authorList>
    </citation>
    <scope>NUCLEOTIDE SEQUENCE [LARGE SCALE GENOMIC DNA]</scope>
    <source>
        <strain evidence="9 10">DSM 12653</strain>
    </source>
</reference>
<dbReference type="EC" id="6.1.1.9" evidence="1"/>
<dbReference type="InterPro" id="IPR002303">
    <property type="entry name" value="Valyl-tRNA_ligase"/>
</dbReference>
<keyword evidence="3" id="KW-0547">Nucleotide-binding</keyword>
<dbReference type="PANTHER" id="PTHR11946">
    <property type="entry name" value="VALYL-TRNA SYNTHETASES"/>
    <property type="match status" value="1"/>
</dbReference>
<dbReference type="GO" id="GO:0004832">
    <property type="term" value="F:valine-tRNA ligase activity"/>
    <property type="evidence" value="ECO:0007669"/>
    <property type="project" value="UniProtKB-EC"/>
</dbReference>
<dbReference type="Gene3D" id="3.40.50.620">
    <property type="entry name" value="HUPs"/>
    <property type="match status" value="1"/>
</dbReference>
<dbReference type="GO" id="GO:0005524">
    <property type="term" value="F:ATP binding"/>
    <property type="evidence" value="ECO:0007669"/>
    <property type="project" value="UniProtKB-KW"/>
</dbReference>
<protein>
    <recommendedName>
        <fullName evidence="1">valine--tRNA ligase</fullName>
        <ecNumber evidence="1">6.1.1.9</ecNumber>
    </recommendedName>
    <alternativeName>
        <fullName evidence="7">Valyl-tRNA synthetase</fullName>
    </alternativeName>
</protein>
<evidence type="ECO:0000256" key="6">
    <source>
        <dbReference type="ARBA" id="ARBA00023146"/>
    </source>
</evidence>
<evidence type="ECO:0000313" key="9">
    <source>
        <dbReference type="EMBL" id="KKC30154.1"/>
    </source>
</evidence>
<evidence type="ECO:0000313" key="10">
    <source>
        <dbReference type="Proteomes" id="UP000010146"/>
    </source>
</evidence>
<dbReference type="EMBL" id="ABXP02000045">
    <property type="protein sequence ID" value="KKC30154.1"/>
    <property type="molecule type" value="Genomic_DNA"/>
</dbReference>
<keyword evidence="4" id="KW-0067">ATP-binding</keyword>
<dbReference type="InterPro" id="IPR009008">
    <property type="entry name" value="Val/Leu/Ile-tRNA-synth_edit"/>
</dbReference>
<dbReference type="SUPFAM" id="SSF52374">
    <property type="entry name" value="Nucleotidylyl transferase"/>
    <property type="match status" value="1"/>
</dbReference>
<feature type="domain" description="Aminoacyl-tRNA synthetase class Ia" evidence="8">
    <location>
        <begin position="3"/>
        <end position="110"/>
    </location>
</feature>
<dbReference type="GO" id="GO:0006438">
    <property type="term" value="P:valyl-tRNA aminoacylation"/>
    <property type="evidence" value="ECO:0007669"/>
    <property type="project" value="InterPro"/>
</dbReference>